<dbReference type="GO" id="GO:0016020">
    <property type="term" value="C:membrane"/>
    <property type="evidence" value="ECO:0007669"/>
    <property type="project" value="UniProtKB-SubCell"/>
</dbReference>
<accession>A7WQ74</accession>
<evidence type="ECO:0000256" key="1">
    <source>
        <dbReference type="ARBA" id="ARBA00004370"/>
    </source>
</evidence>
<dbReference type="EMBL" id="EF134254">
    <property type="protein sequence ID" value="ABV22368.1"/>
    <property type="molecule type" value="mRNA"/>
</dbReference>
<keyword evidence="2 4" id="KW-0812">Transmembrane</keyword>
<evidence type="ECO:0000313" key="5">
    <source>
        <dbReference type="EMBL" id="ABV22366.1"/>
    </source>
</evidence>
<keyword evidence="3 4" id="KW-0472">Membrane</keyword>
<name>A7WQ74_NOCSC</name>
<protein>
    <submittedName>
        <fullName evidence="5">Uncharacterized protein</fullName>
    </submittedName>
</protein>
<evidence type="ECO:0000256" key="2">
    <source>
        <dbReference type="ARBA" id="ARBA00022692"/>
    </source>
</evidence>
<feature type="transmembrane region" description="Helical" evidence="4">
    <location>
        <begin position="70"/>
        <end position="87"/>
    </location>
</feature>
<keyword evidence="4" id="KW-1133">Transmembrane helix</keyword>
<dbReference type="InterPro" id="IPR036257">
    <property type="entry name" value="Cyt_c_oxidase_su2_TM_sf"/>
</dbReference>
<evidence type="ECO:0000256" key="4">
    <source>
        <dbReference type="SAM" id="Phobius"/>
    </source>
</evidence>
<evidence type="ECO:0000313" key="6">
    <source>
        <dbReference type="EMBL" id="ABV22368.1"/>
    </source>
</evidence>
<reference evidence="5" key="1">
    <citation type="journal article" date="2007" name="Proc. Natl. Acad. Sci. U.S.A.">
        <title>Spliced leader RNA trans-splicing in dinoflagellates.</title>
        <authorList>
            <person name="Zhang H."/>
            <person name="Hou Y."/>
            <person name="Miranda L."/>
            <person name="Campbell D.A."/>
            <person name="Sturm N.R."/>
            <person name="Gaasterland T."/>
            <person name="Lin S."/>
        </authorList>
    </citation>
    <scope>NUCLEOTIDE SEQUENCE</scope>
    <source>
        <strain evidence="5">Nsc-cDNA28-1</strain>
        <strain evidence="6">Nsc-cDNA28-3</strain>
    </source>
</reference>
<proteinExistence type="evidence at transcript level"/>
<dbReference type="AlphaFoldDB" id="A7WQ74"/>
<evidence type="ECO:0000256" key="3">
    <source>
        <dbReference type="ARBA" id="ARBA00023136"/>
    </source>
</evidence>
<comment type="subcellular location">
    <subcellularLocation>
        <location evidence="1">Membrane</location>
    </subcellularLocation>
</comment>
<dbReference type="SUPFAM" id="SSF81464">
    <property type="entry name" value="Cytochrome c oxidase subunit II-like, transmembrane region"/>
    <property type="match status" value="1"/>
</dbReference>
<sequence length="89" mass="10022">MSQAEVHQHLARQSPAGLLSNFRARRSGGSLPYASNVVARADVGWPWRMDWSGHDPASPVAEMHINYHQTGWSIMIMVCTTVVYLMNKR</sequence>
<dbReference type="EMBL" id="EF134252">
    <property type="protein sequence ID" value="ABV22366.1"/>
    <property type="molecule type" value="mRNA"/>
</dbReference>
<organism evidence="5">
    <name type="scientific">Noctiluca scintillans</name>
    <name type="common">Sea sparkle</name>
    <name type="synonym">Red tide dinoflagellate</name>
    <dbReference type="NCBI Taxonomy" id="2966"/>
    <lineage>
        <taxon>Eukaryota</taxon>
        <taxon>Sar</taxon>
        <taxon>Alveolata</taxon>
        <taxon>Dinophyceae</taxon>
        <taxon>Noctilucales</taxon>
        <taxon>Noctilucaceae</taxon>
        <taxon>Noctiluca</taxon>
    </lineage>
</organism>